<feature type="compositionally biased region" description="Polar residues" evidence="2">
    <location>
        <begin position="52"/>
        <end position="65"/>
    </location>
</feature>
<dbReference type="AlphaFoldDB" id="A0ABD1IE63"/>
<evidence type="ECO:0000313" key="4">
    <source>
        <dbReference type="EMBL" id="KAL1566034.1"/>
    </source>
</evidence>
<evidence type="ECO:0000259" key="3">
    <source>
        <dbReference type="PROSITE" id="PS50157"/>
    </source>
</evidence>
<organism evidence="4 5">
    <name type="scientific">Salvia divinorum</name>
    <name type="common">Maria pastora</name>
    <name type="synonym">Diviner's sage</name>
    <dbReference type="NCBI Taxonomy" id="28513"/>
    <lineage>
        <taxon>Eukaryota</taxon>
        <taxon>Viridiplantae</taxon>
        <taxon>Streptophyta</taxon>
        <taxon>Embryophyta</taxon>
        <taxon>Tracheophyta</taxon>
        <taxon>Spermatophyta</taxon>
        <taxon>Magnoliopsida</taxon>
        <taxon>eudicotyledons</taxon>
        <taxon>Gunneridae</taxon>
        <taxon>Pentapetalae</taxon>
        <taxon>asterids</taxon>
        <taxon>lamiids</taxon>
        <taxon>Lamiales</taxon>
        <taxon>Lamiaceae</taxon>
        <taxon>Nepetoideae</taxon>
        <taxon>Mentheae</taxon>
        <taxon>Salviinae</taxon>
        <taxon>Salvia</taxon>
        <taxon>Salvia subgen. Calosphace</taxon>
    </lineage>
</organism>
<feature type="compositionally biased region" description="Acidic residues" evidence="2">
    <location>
        <begin position="82"/>
        <end position="92"/>
    </location>
</feature>
<dbReference type="InterPro" id="IPR036236">
    <property type="entry name" value="Znf_C2H2_sf"/>
</dbReference>
<proteinExistence type="predicted"/>
<protein>
    <submittedName>
        <fullName evidence="4">Zinc finger protein 7-like</fullName>
    </submittedName>
</protein>
<sequence length="92" mass="10685">MEEGKRQQKDERLINLSLSRKTFLCKLCDCEFLSPQALGGHQNAHRRERSMSTHCSRGGTTTTAPRQEPRDFPWPGSVKWEQEEELDLELKL</sequence>
<dbReference type="EMBL" id="JBEAFC010000002">
    <property type="protein sequence ID" value="KAL1566034.1"/>
    <property type="molecule type" value="Genomic_DNA"/>
</dbReference>
<dbReference type="PANTHER" id="PTHR47593">
    <property type="entry name" value="ZINC FINGER PROTEIN 4-LIKE"/>
    <property type="match status" value="1"/>
</dbReference>
<feature type="domain" description="C2H2-type" evidence="3">
    <location>
        <begin position="23"/>
        <end position="50"/>
    </location>
</feature>
<dbReference type="SUPFAM" id="SSF57667">
    <property type="entry name" value="beta-beta-alpha zinc fingers"/>
    <property type="match status" value="1"/>
</dbReference>
<feature type="region of interest" description="Disordered" evidence="2">
    <location>
        <begin position="39"/>
        <end position="92"/>
    </location>
</feature>
<reference evidence="4 5" key="1">
    <citation type="submission" date="2024-06" db="EMBL/GenBank/DDBJ databases">
        <title>A chromosome level genome sequence of Diviner's sage (Salvia divinorum).</title>
        <authorList>
            <person name="Ford S.A."/>
            <person name="Ro D.-K."/>
            <person name="Ness R.W."/>
            <person name="Phillips M.A."/>
        </authorList>
    </citation>
    <scope>NUCLEOTIDE SEQUENCE [LARGE SCALE GENOMIC DNA]</scope>
    <source>
        <strain evidence="4">SAF-2024a</strain>
        <tissue evidence="4">Leaf</tissue>
    </source>
</reference>
<evidence type="ECO:0000313" key="5">
    <source>
        <dbReference type="Proteomes" id="UP001567538"/>
    </source>
</evidence>
<dbReference type="PROSITE" id="PS50157">
    <property type="entry name" value="ZINC_FINGER_C2H2_2"/>
    <property type="match status" value="1"/>
</dbReference>
<keyword evidence="1" id="KW-0862">Zinc</keyword>
<dbReference type="InterPro" id="IPR013087">
    <property type="entry name" value="Znf_C2H2_type"/>
</dbReference>
<gene>
    <name evidence="4" type="ORF">AAHA92_01687</name>
</gene>
<dbReference type="Proteomes" id="UP001567538">
    <property type="component" value="Unassembled WGS sequence"/>
</dbReference>
<evidence type="ECO:0000256" key="2">
    <source>
        <dbReference type="SAM" id="MobiDB-lite"/>
    </source>
</evidence>
<keyword evidence="5" id="KW-1185">Reference proteome</keyword>
<dbReference type="GO" id="GO:0008270">
    <property type="term" value="F:zinc ion binding"/>
    <property type="evidence" value="ECO:0007669"/>
    <property type="project" value="UniProtKB-KW"/>
</dbReference>
<evidence type="ECO:0000256" key="1">
    <source>
        <dbReference type="PROSITE-ProRule" id="PRU00042"/>
    </source>
</evidence>
<keyword evidence="1" id="KW-0863">Zinc-finger</keyword>
<dbReference type="PANTHER" id="PTHR47593:SF8">
    <property type="entry name" value="OS12G0581900 PROTEIN"/>
    <property type="match status" value="1"/>
</dbReference>
<dbReference type="PROSITE" id="PS00028">
    <property type="entry name" value="ZINC_FINGER_C2H2_1"/>
    <property type="match status" value="1"/>
</dbReference>
<keyword evidence="1" id="KW-0479">Metal-binding</keyword>
<dbReference type="InterPro" id="IPR053266">
    <property type="entry name" value="Zinc_finger_protein_7"/>
</dbReference>
<comment type="caution">
    <text evidence="4">The sequence shown here is derived from an EMBL/GenBank/DDBJ whole genome shotgun (WGS) entry which is preliminary data.</text>
</comment>
<name>A0ABD1IE63_SALDI</name>
<accession>A0ABD1IE63</accession>